<feature type="compositionally biased region" description="Polar residues" evidence="1">
    <location>
        <begin position="401"/>
        <end position="429"/>
    </location>
</feature>
<feature type="compositionally biased region" description="Polar residues" evidence="1">
    <location>
        <begin position="212"/>
        <end position="226"/>
    </location>
</feature>
<feature type="region of interest" description="Disordered" evidence="1">
    <location>
        <begin position="340"/>
        <end position="439"/>
    </location>
</feature>
<reference evidence="3" key="1">
    <citation type="submission" date="2022-06" db="EMBL/GenBank/DDBJ databases">
        <authorList>
            <person name="Berger JAMES D."/>
            <person name="Berger JAMES D."/>
        </authorList>
    </citation>
    <scope>NUCLEOTIDE SEQUENCE [LARGE SCALE GENOMIC DNA]</scope>
</reference>
<dbReference type="AlphaFoldDB" id="A0A183RF35"/>
<feature type="chain" id="PRO_5043736011" evidence="2">
    <location>
        <begin position="22"/>
        <end position="536"/>
    </location>
</feature>
<organism evidence="3 4">
    <name type="scientific">Schistosoma rodhaini</name>
    <dbReference type="NCBI Taxonomy" id="6188"/>
    <lineage>
        <taxon>Eukaryota</taxon>
        <taxon>Metazoa</taxon>
        <taxon>Spiralia</taxon>
        <taxon>Lophotrochozoa</taxon>
        <taxon>Platyhelminthes</taxon>
        <taxon>Trematoda</taxon>
        <taxon>Digenea</taxon>
        <taxon>Strigeidida</taxon>
        <taxon>Schistosomatoidea</taxon>
        <taxon>Schistosomatidae</taxon>
        <taxon>Schistosoma</taxon>
    </lineage>
</organism>
<evidence type="ECO:0000256" key="2">
    <source>
        <dbReference type="SAM" id="SignalP"/>
    </source>
</evidence>
<dbReference type="Proteomes" id="UP000050792">
    <property type="component" value="Unassembled WGS sequence"/>
</dbReference>
<evidence type="ECO:0000313" key="4">
    <source>
        <dbReference type="WBParaSite" id="SRDH1_8880.1"/>
    </source>
</evidence>
<accession>A0A183RF35</accession>
<feature type="region of interest" description="Disordered" evidence="1">
    <location>
        <begin position="209"/>
        <end position="234"/>
    </location>
</feature>
<dbReference type="WBParaSite" id="SRDH1_8880.1">
    <property type="protein sequence ID" value="SRDH1_8880.1"/>
    <property type="gene ID" value="SRDH1_8880"/>
</dbReference>
<feature type="signal peptide" evidence="2">
    <location>
        <begin position="1"/>
        <end position="21"/>
    </location>
</feature>
<keyword evidence="2" id="KW-0732">Signal</keyword>
<keyword evidence="3" id="KW-1185">Reference proteome</keyword>
<proteinExistence type="predicted"/>
<sequence length="536" mass="60550">MFRIWIYFALIYLIHITVSTANHQPSDYPDSELIDMDLPSSVSKPYYTSESDSYEKNKVLSRISRIAHKRAQHLLITHLDLPRNLRGYDNNENDYGSDTPVYFQKLVSKVHQASLMSPEKRLYSSDDVELIKILINLIKLFKKKRVQRVKPVALANHIIMTRPAVHIETSAELPPPNDLIDYCKDQKTLSSPKSTSIGFHVSKTASLPHVNPTESLQQTPQSFSTDSSKHTDTVSNVDASHLKIMATPVLSQTGFSQQPSSMLNGNSIGKPETEYFITAQQVRSNFPRMSELNPFGTPLHLTFGENGNSIHPVYKYTPVYNHAEASSSVSIRRPNILTGTSITELPSPKETHLQVSQQSSQKVLTNEYSSTSTSPVNQPDNLEIQPIHQEKQMLQQQEGQSHTVKLPQQSLTQKSSQISPVTSTQQHIPPSSKDFSHASQSTDVNNLLVTPHTQFPGQQKQQVVSQESSHKPIQQASKTYTNVPSPLPPSVLTVSKIGDYDWHYNIFHQIRPRRWNLKNYSIKKKLLEQIQRVLSH</sequence>
<reference evidence="4" key="2">
    <citation type="submission" date="2023-11" db="UniProtKB">
        <authorList>
            <consortium name="WormBaseParasite"/>
        </authorList>
    </citation>
    <scope>IDENTIFICATION</scope>
</reference>
<feature type="compositionally biased region" description="Polar residues" evidence="1">
    <location>
        <begin position="362"/>
        <end position="380"/>
    </location>
</feature>
<name>A0A183RF35_9TREM</name>
<evidence type="ECO:0000256" key="1">
    <source>
        <dbReference type="SAM" id="MobiDB-lite"/>
    </source>
</evidence>
<evidence type="ECO:0000313" key="3">
    <source>
        <dbReference type="Proteomes" id="UP000050792"/>
    </source>
</evidence>
<protein>
    <submittedName>
        <fullName evidence="4">Kazal-like domain-containing protein</fullName>
    </submittedName>
</protein>